<dbReference type="Pfam" id="PF02515">
    <property type="entry name" value="CoA_transf_3"/>
    <property type="match status" value="1"/>
</dbReference>
<dbReference type="AlphaFoldDB" id="A0A261U656"/>
<dbReference type="InterPro" id="IPR044855">
    <property type="entry name" value="CoA-Trfase_III_dom3_sf"/>
</dbReference>
<dbReference type="Gene3D" id="3.40.50.10540">
    <property type="entry name" value="Crotonobetainyl-coa:carnitine coa-transferase, domain 1"/>
    <property type="match status" value="1"/>
</dbReference>
<feature type="compositionally biased region" description="Basic and acidic residues" evidence="1">
    <location>
        <begin position="360"/>
        <end position="371"/>
    </location>
</feature>
<dbReference type="InterPro" id="IPR023606">
    <property type="entry name" value="CoA-Trfase_III_dom_1_sf"/>
</dbReference>
<dbReference type="InterPro" id="IPR050509">
    <property type="entry name" value="CoA-transferase_III"/>
</dbReference>
<comment type="caution">
    <text evidence="2">The sequence shown here is derived from an EMBL/GenBank/DDBJ whole genome shotgun (WGS) entry which is preliminary data.</text>
</comment>
<dbReference type="RefSeq" id="WP_094820375.1">
    <property type="nucleotide sequence ID" value="NZ_NEVO01000005.1"/>
</dbReference>
<evidence type="ECO:0000256" key="1">
    <source>
        <dbReference type="SAM" id="MobiDB-lite"/>
    </source>
</evidence>
<dbReference type="InterPro" id="IPR003673">
    <property type="entry name" value="CoA-Trfase_fam_III"/>
</dbReference>
<dbReference type="PANTHER" id="PTHR48228:SF5">
    <property type="entry name" value="ALPHA-METHYLACYL-COA RACEMASE"/>
    <property type="match status" value="1"/>
</dbReference>
<dbReference type="Gene3D" id="3.30.1540.10">
    <property type="entry name" value="formyl-coa transferase, domain 3"/>
    <property type="match status" value="1"/>
</dbReference>
<gene>
    <name evidence="2" type="ORF">CAL20_08445</name>
</gene>
<feature type="region of interest" description="Disordered" evidence="1">
    <location>
        <begin position="339"/>
        <end position="371"/>
    </location>
</feature>
<accession>A0A261U656</accession>
<organism evidence="2 3">
    <name type="scientific">Bordetella genomosp. 4</name>
    <dbReference type="NCBI Taxonomy" id="463044"/>
    <lineage>
        <taxon>Bacteria</taxon>
        <taxon>Pseudomonadati</taxon>
        <taxon>Pseudomonadota</taxon>
        <taxon>Betaproteobacteria</taxon>
        <taxon>Burkholderiales</taxon>
        <taxon>Alcaligenaceae</taxon>
        <taxon>Bordetella</taxon>
    </lineage>
</organism>
<dbReference type="PANTHER" id="PTHR48228">
    <property type="entry name" value="SUCCINYL-COA--D-CITRAMALATE COA-TRANSFERASE"/>
    <property type="match status" value="1"/>
</dbReference>
<reference evidence="2 3" key="1">
    <citation type="submission" date="2017-05" db="EMBL/GenBank/DDBJ databases">
        <title>Complete and WGS of Bordetella genogroups.</title>
        <authorList>
            <person name="Spilker T."/>
            <person name="LiPuma J."/>
        </authorList>
    </citation>
    <scope>NUCLEOTIDE SEQUENCE [LARGE SCALE GENOMIC DNA]</scope>
    <source>
        <strain evidence="2 3">AU9919</strain>
    </source>
</reference>
<dbReference type="GO" id="GO:0003824">
    <property type="term" value="F:catalytic activity"/>
    <property type="evidence" value="ECO:0007669"/>
    <property type="project" value="InterPro"/>
</dbReference>
<evidence type="ECO:0000313" key="2">
    <source>
        <dbReference type="EMBL" id="OZI57418.1"/>
    </source>
</evidence>
<name>A0A261U656_9BORD</name>
<keyword evidence="3" id="KW-1185">Reference proteome</keyword>
<sequence>MPNSNNGPLNGIRVIEMAGFGPAPFCAMMLADMGADVVRIERANAPARGIPIPPTFEVLNRSRRSVALDLKTETGVATLLRLVDKADMLIEGFRPGVMERLSIGPQDCLARNPALVYGRVTGFGQTGPMAKVAGHDLNYIALTGALHAIGHADGDPVVPLNLIGDFGGGGMLLLAGMLAAHIESRHSGEGQVVDAAMVDGANLLMASTYGLRASGVWRDARGSNLLDGAAPWYGVYRTCDQHYVSFAAVEPRFYEELIWGLGLDPETLPPRNDHAAWPRLRQIIADTVSAMTLTEIEQRLADSDACYAPVLSMAEAPHHPQMVARGSFVQVDSVVQPAPAPRFSRTPASVRSAPPAPGQHTEEVLDDWLRE</sequence>
<dbReference type="OrthoDB" id="5294844at2"/>
<dbReference type="SUPFAM" id="SSF89796">
    <property type="entry name" value="CoA-transferase family III (CaiB/BaiF)"/>
    <property type="match status" value="1"/>
</dbReference>
<dbReference type="Proteomes" id="UP000216885">
    <property type="component" value="Unassembled WGS sequence"/>
</dbReference>
<proteinExistence type="predicted"/>
<protein>
    <submittedName>
        <fullName evidence="2">Carnitine dehydratase</fullName>
    </submittedName>
</protein>
<dbReference type="EMBL" id="NEVQ01000012">
    <property type="protein sequence ID" value="OZI57418.1"/>
    <property type="molecule type" value="Genomic_DNA"/>
</dbReference>
<evidence type="ECO:0000313" key="3">
    <source>
        <dbReference type="Proteomes" id="UP000216885"/>
    </source>
</evidence>